<comment type="caution">
    <text evidence="3">The sequence shown here is derived from an EMBL/GenBank/DDBJ whole genome shotgun (WGS) entry which is preliminary data.</text>
</comment>
<sequence>MIDHPLPLLERSIAQRGPKTAMRFGDREISYTEYGRLAEVAMTRLWEAGVRRGDRVGLLFTNSPEFMVTDLALLRMGAVEVPINPMLADGDIAYLMAHSGATCLVTLEDLAQSRLPGIRSAEPRGNWRHVSFGDGLRADGPVEVPAGALDPSGPGDDAVIFYTGGTTGRPKGVVHTNASVGTNWLAHIIEGEIRREDVLQLSSPLSHSAGRFAAAAFIRGATVELGVKYSVDDLISGVLHRGVTWTFLVPTMIYQLLDAIDGTGEDLAGLQTIVYGASPITPARLRQALSTVRAGFIQLYGQTECPNWGTTLSKTDHRRALDEPELLTSCGASGTLCEVSIAAEDGGVAAPGDVGEVQLRSPYLMRGYLDNPEATSEALVDGWLRTGDLGLLDPNGYLHLKDRAKDMIISGGMNVYSSEVESVLQRFDGISQVAVIGVPHETWGEAVTAFVVVKPGDTVDLPALDAYARRELATYKRPKSIELVDALPLTAVGKPDKKALRAPYWTSADRQIT</sequence>
<name>A0A938YIP2_9ACTN</name>
<dbReference type="SUPFAM" id="SSF56801">
    <property type="entry name" value="Acetyl-CoA synthetase-like"/>
    <property type="match status" value="1"/>
</dbReference>
<evidence type="ECO:0000259" key="1">
    <source>
        <dbReference type="Pfam" id="PF00501"/>
    </source>
</evidence>
<protein>
    <submittedName>
        <fullName evidence="3">AMP-binding protein</fullName>
    </submittedName>
</protein>
<accession>A0A938YIP2</accession>
<evidence type="ECO:0000313" key="3">
    <source>
        <dbReference type="EMBL" id="MBM9468500.1"/>
    </source>
</evidence>
<dbReference type="InterPro" id="IPR042099">
    <property type="entry name" value="ANL_N_sf"/>
</dbReference>
<dbReference type="PROSITE" id="PS00455">
    <property type="entry name" value="AMP_BINDING"/>
    <property type="match status" value="1"/>
</dbReference>
<dbReference type="Gene3D" id="3.40.50.12780">
    <property type="entry name" value="N-terminal domain of ligase-like"/>
    <property type="match status" value="1"/>
</dbReference>
<evidence type="ECO:0000259" key="2">
    <source>
        <dbReference type="Pfam" id="PF13193"/>
    </source>
</evidence>
<dbReference type="EMBL" id="JAERWK010000019">
    <property type="protein sequence ID" value="MBM9468500.1"/>
    <property type="molecule type" value="Genomic_DNA"/>
</dbReference>
<dbReference type="RefSeq" id="WP_205261459.1">
    <property type="nucleotide sequence ID" value="NZ_JAERWK010000019.1"/>
</dbReference>
<dbReference type="PANTHER" id="PTHR43767">
    <property type="entry name" value="LONG-CHAIN-FATTY-ACID--COA LIGASE"/>
    <property type="match status" value="1"/>
</dbReference>
<feature type="domain" description="AMP-dependent synthetase/ligase" evidence="1">
    <location>
        <begin position="9"/>
        <end position="369"/>
    </location>
</feature>
<dbReference type="InterPro" id="IPR000873">
    <property type="entry name" value="AMP-dep_synth/lig_dom"/>
</dbReference>
<dbReference type="AlphaFoldDB" id="A0A938YIP2"/>
<feature type="domain" description="AMP-binding enzyme C-terminal" evidence="2">
    <location>
        <begin position="419"/>
        <end position="494"/>
    </location>
</feature>
<reference evidence="3" key="1">
    <citation type="submission" date="2021-01" db="EMBL/GenBank/DDBJ databases">
        <title>YIM 132084 draft genome.</title>
        <authorList>
            <person name="An D."/>
        </authorList>
    </citation>
    <scope>NUCLEOTIDE SEQUENCE</scope>
    <source>
        <strain evidence="3">YIM 132084</strain>
    </source>
</reference>
<dbReference type="Pfam" id="PF13193">
    <property type="entry name" value="AMP-binding_C"/>
    <property type="match status" value="1"/>
</dbReference>
<gene>
    <name evidence="3" type="ORF">JL106_14545</name>
</gene>
<dbReference type="InterPro" id="IPR025110">
    <property type="entry name" value="AMP-bd_C"/>
</dbReference>
<dbReference type="Pfam" id="PF00501">
    <property type="entry name" value="AMP-binding"/>
    <property type="match status" value="1"/>
</dbReference>
<dbReference type="InterPro" id="IPR045851">
    <property type="entry name" value="AMP-bd_C_sf"/>
</dbReference>
<keyword evidence="4" id="KW-1185">Reference proteome</keyword>
<dbReference type="Gene3D" id="3.30.300.30">
    <property type="match status" value="1"/>
</dbReference>
<dbReference type="InterPro" id="IPR020845">
    <property type="entry name" value="AMP-binding_CS"/>
</dbReference>
<evidence type="ECO:0000313" key="4">
    <source>
        <dbReference type="Proteomes" id="UP000663792"/>
    </source>
</evidence>
<dbReference type="GO" id="GO:0016877">
    <property type="term" value="F:ligase activity, forming carbon-sulfur bonds"/>
    <property type="evidence" value="ECO:0007669"/>
    <property type="project" value="UniProtKB-ARBA"/>
</dbReference>
<dbReference type="InterPro" id="IPR050237">
    <property type="entry name" value="ATP-dep_AMP-bd_enzyme"/>
</dbReference>
<dbReference type="Proteomes" id="UP000663792">
    <property type="component" value="Unassembled WGS sequence"/>
</dbReference>
<proteinExistence type="predicted"/>
<organism evidence="3 4">
    <name type="scientific">Nakamurella leprariae</name>
    <dbReference type="NCBI Taxonomy" id="2803911"/>
    <lineage>
        <taxon>Bacteria</taxon>
        <taxon>Bacillati</taxon>
        <taxon>Actinomycetota</taxon>
        <taxon>Actinomycetes</taxon>
        <taxon>Nakamurellales</taxon>
        <taxon>Nakamurellaceae</taxon>
        <taxon>Nakamurella</taxon>
    </lineage>
</organism>
<dbReference type="PANTHER" id="PTHR43767:SF7">
    <property type="entry name" value="MEDIUM_LONG-CHAIN-FATTY-ACID--COA LIGASE FADD8"/>
    <property type="match status" value="1"/>
</dbReference>